<dbReference type="EMBL" id="ML975382">
    <property type="protein sequence ID" value="KAF1830839.1"/>
    <property type="molecule type" value="Genomic_DNA"/>
</dbReference>
<keyword evidence="2" id="KW-1185">Reference proteome</keyword>
<protein>
    <submittedName>
        <fullName evidence="1">Uncharacterized protein</fullName>
    </submittedName>
</protein>
<dbReference type="AlphaFoldDB" id="A0A6A5K1H1"/>
<accession>A0A6A5K1H1</accession>
<evidence type="ECO:0000313" key="2">
    <source>
        <dbReference type="Proteomes" id="UP000800040"/>
    </source>
</evidence>
<gene>
    <name evidence="1" type="ORF">BDW02DRAFT_80945</name>
</gene>
<dbReference type="Proteomes" id="UP000800040">
    <property type="component" value="Unassembled WGS sequence"/>
</dbReference>
<proteinExistence type="predicted"/>
<reference evidence="1" key="1">
    <citation type="submission" date="2020-01" db="EMBL/GenBank/DDBJ databases">
        <authorList>
            <consortium name="DOE Joint Genome Institute"/>
            <person name="Haridas S."/>
            <person name="Albert R."/>
            <person name="Binder M."/>
            <person name="Bloem J."/>
            <person name="Labutti K."/>
            <person name="Salamov A."/>
            <person name="Andreopoulos B."/>
            <person name="Baker S.E."/>
            <person name="Barry K."/>
            <person name="Bills G."/>
            <person name="Bluhm B.H."/>
            <person name="Cannon C."/>
            <person name="Castanera R."/>
            <person name="Culley D.E."/>
            <person name="Daum C."/>
            <person name="Ezra D."/>
            <person name="Gonzalez J.B."/>
            <person name="Henrissat B."/>
            <person name="Kuo A."/>
            <person name="Liang C."/>
            <person name="Lipzen A."/>
            <person name="Lutzoni F."/>
            <person name="Magnuson J."/>
            <person name="Mondo S."/>
            <person name="Nolan M."/>
            <person name="Ohm R."/>
            <person name="Pangilinan J."/>
            <person name="Park H.-J."/>
            <person name="Ramirez L."/>
            <person name="Alfaro M."/>
            <person name="Sun H."/>
            <person name="Tritt A."/>
            <person name="Yoshinaga Y."/>
            <person name="Zwiers L.-H."/>
            <person name="Turgeon B.G."/>
            <person name="Goodwin S.B."/>
            <person name="Spatafora J.W."/>
            <person name="Crous P.W."/>
            <person name="Grigoriev I.V."/>
        </authorList>
    </citation>
    <scope>NUCLEOTIDE SEQUENCE</scope>
    <source>
        <strain evidence="1">P77</strain>
    </source>
</reference>
<organism evidence="1 2">
    <name type="scientific">Decorospora gaudefroyi</name>
    <dbReference type="NCBI Taxonomy" id="184978"/>
    <lineage>
        <taxon>Eukaryota</taxon>
        <taxon>Fungi</taxon>
        <taxon>Dikarya</taxon>
        <taxon>Ascomycota</taxon>
        <taxon>Pezizomycotina</taxon>
        <taxon>Dothideomycetes</taxon>
        <taxon>Pleosporomycetidae</taxon>
        <taxon>Pleosporales</taxon>
        <taxon>Pleosporineae</taxon>
        <taxon>Pleosporaceae</taxon>
        <taxon>Decorospora</taxon>
    </lineage>
</organism>
<evidence type="ECO:0000313" key="1">
    <source>
        <dbReference type="EMBL" id="KAF1830839.1"/>
    </source>
</evidence>
<name>A0A6A5K1H1_9PLEO</name>
<sequence>MILCVEQSNSYRMIHAKRYPGSLDVIYRSRAATPTISRGQARGSPDSLEFPPLVSLAVGVAASIVLVTGRVVSVALIAAHVVAVSHARQWLGLAVGSRRYIKDDGKLVGTIMP</sequence>